<dbReference type="InterPro" id="IPR050109">
    <property type="entry name" value="HTH-type_TetR-like_transc_reg"/>
</dbReference>
<dbReference type="AlphaFoldDB" id="A0A542SMR5"/>
<evidence type="ECO:0000259" key="5">
    <source>
        <dbReference type="PROSITE" id="PS50977"/>
    </source>
</evidence>
<dbReference type="Gene3D" id="1.10.357.10">
    <property type="entry name" value="Tetracycline Repressor, domain 2"/>
    <property type="match status" value="1"/>
</dbReference>
<protein>
    <submittedName>
        <fullName evidence="6">TetR family transcriptional regulator</fullName>
    </submittedName>
</protein>
<evidence type="ECO:0000256" key="2">
    <source>
        <dbReference type="ARBA" id="ARBA00023125"/>
    </source>
</evidence>
<feature type="domain" description="HTH tetR-type" evidence="5">
    <location>
        <begin position="4"/>
        <end position="64"/>
    </location>
</feature>
<dbReference type="PANTHER" id="PTHR30055:SF238">
    <property type="entry name" value="MYCOFACTOCIN BIOSYNTHESIS TRANSCRIPTIONAL REGULATOR MFTR-RELATED"/>
    <property type="match status" value="1"/>
</dbReference>
<proteinExistence type="predicted"/>
<dbReference type="OrthoDB" id="3172830at2"/>
<dbReference type="SUPFAM" id="SSF46689">
    <property type="entry name" value="Homeodomain-like"/>
    <property type="match status" value="1"/>
</dbReference>
<dbReference type="Proteomes" id="UP000316181">
    <property type="component" value="Unassembled WGS sequence"/>
</dbReference>
<dbReference type="InterPro" id="IPR001647">
    <property type="entry name" value="HTH_TetR"/>
</dbReference>
<keyword evidence="2 4" id="KW-0238">DNA-binding</keyword>
<dbReference type="InterPro" id="IPR036271">
    <property type="entry name" value="Tet_transcr_reg_TetR-rel_C_sf"/>
</dbReference>
<dbReference type="GO" id="GO:0000976">
    <property type="term" value="F:transcription cis-regulatory region binding"/>
    <property type="evidence" value="ECO:0007669"/>
    <property type="project" value="TreeGrafter"/>
</dbReference>
<keyword evidence="1" id="KW-0805">Transcription regulation</keyword>
<dbReference type="EMBL" id="VFNV01000001">
    <property type="protein sequence ID" value="TQK75923.1"/>
    <property type="molecule type" value="Genomic_DNA"/>
</dbReference>
<name>A0A542SMR5_9MICO</name>
<evidence type="ECO:0000256" key="1">
    <source>
        <dbReference type="ARBA" id="ARBA00023015"/>
    </source>
</evidence>
<dbReference type="Pfam" id="PF00440">
    <property type="entry name" value="TetR_N"/>
    <property type="match status" value="1"/>
</dbReference>
<gene>
    <name evidence="6" type="ORF">FB389_0567</name>
</gene>
<dbReference type="PANTHER" id="PTHR30055">
    <property type="entry name" value="HTH-TYPE TRANSCRIPTIONAL REGULATOR RUTR"/>
    <property type="match status" value="1"/>
</dbReference>
<organism evidence="6 7">
    <name type="scientific">Rarobacter incanus</name>
    <dbReference type="NCBI Taxonomy" id="153494"/>
    <lineage>
        <taxon>Bacteria</taxon>
        <taxon>Bacillati</taxon>
        <taxon>Actinomycetota</taxon>
        <taxon>Actinomycetes</taxon>
        <taxon>Micrococcales</taxon>
        <taxon>Rarobacteraceae</taxon>
        <taxon>Rarobacter</taxon>
    </lineage>
</organism>
<evidence type="ECO:0000256" key="3">
    <source>
        <dbReference type="ARBA" id="ARBA00023163"/>
    </source>
</evidence>
<keyword evidence="3" id="KW-0804">Transcription</keyword>
<dbReference type="GO" id="GO:0003700">
    <property type="term" value="F:DNA-binding transcription factor activity"/>
    <property type="evidence" value="ECO:0007669"/>
    <property type="project" value="TreeGrafter"/>
</dbReference>
<sequence>MSRSDTRDQILNAAAKLFAENGYTATSVDDIASKAGVAKGSVFYNFGSKSNVIEAVLDRGVMRLGSSLAQARRGLSGQPALAVMVREMLAQIRNHTDFAKILAAEVFRVGRQWEDSVGQVRASAISQFSSVISEMRPDLDADLVAGAVFGSILVTGLEWVVFQPDRSFDDVQAAIDILVAGLERA</sequence>
<reference evidence="6 7" key="1">
    <citation type="submission" date="2019-06" db="EMBL/GenBank/DDBJ databases">
        <title>Sequencing the genomes of 1000 actinobacteria strains.</title>
        <authorList>
            <person name="Klenk H.-P."/>
        </authorList>
    </citation>
    <scope>NUCLEOTIDE SEQUENCE [LARGE SCALE GENOMIC DNA]</scope>
    <source>
        <strain evidence="6 7">DSM 10596</strain>
    </source>
</reference>
<evidence type="ECO:0000313" key="7">
    <source>
        <dbReference type="Proteomes" id="UP000316181"/>
    </source>
</evidence>
<dbReference type="PROSITE" id="PS50977">
    <property type="entry name" value="HTH_TETR_2"/>
    <property type="match status" value="1"/>
</dbReference>
<dbReference type="InterPro" id="IPR009057">
    <property type="entry name" value="Homeodomain-like_sf"/>
</dbReference>
<evidence type="ECO:0000256" key="4">
    <source>
        <dbReference type="PROSITE-ProRule" id="PRU00335"/>
    </source>
</evidence>
<dbReference type="PRINTS" id="PR00455">
    <property type="entry name" value="HTHTETR"/>
</dbReference>
<accession>A0A542SMR5</accession>
<dbReference type="SUPFAM" id="SSF48498">
    <property type="entry name" value="Tetracyclin repressor-like, C-terminal domain"/>
    <property type="match status" value="1"/>
</dbReference>
<dbReference type="RefSeq" id="WP_142111257.1">
    <property type="nucleotide sequence ID" value="NZ_BAAATB010000008.1"/>
</dbReference>
<comment type="caution">
    <text evidence="6">The sequence shown here is derived from an EMBL/GenBank/DDBJ whole genome shotgun (WGS) entry which is preliminary data.</text>
</comment>
<keyword evidence="7" id="KW-1185">Reference proteome</keyword>
<feature type="DNA-binding region" description="H-T-H motif" evidence="4">
    <location>
        <begin position="27"/>
        <end position="46"/>
    </location>
</feature>
<evidence type="ECO:0000313" key="6">
    <source>
        <dbReference type="EMBL" id="TQK75923.1"/>
    </source>
</evidence>